<protein>
    <submittedName>
        <fullName evidence="1">Uncharacterized protein</fullName>
    </submittedName>
</protein>
<name>A0A0V0TE66_9BILA</name>
<comment type="caution">
    <text evidence="1">The sequence shown here is derived from an EMBL/GenBank/DDBJ whole genome shotgun (WGS) entry which is preliminary data.</text>
</comment>
<organism evidence="1 2">
    <name type="scientific">Trichinella murrelli</name>
    <dbReference type="NCBI Taxonomy" id="144512"/>
    <lineage>
        <taxon>Eukaryota</taxon>
        <taxon>Metazoa</taxon>
        <taxon>Ecdysozoa</taxon>
        <taxon>Nematoda</taxon>
        <taxon>Enoplea</taxon>
        <taxon>Dorylaimia</taxon>
        <taxon>Trichinellida</taxon>
        <taxon>Trichinellidae</taxon>
        <taxon>Trichinella</taxon>
    </lineage>
</organism>
<sequence>MTGWCRPAGSSARSYSPFGFRRLCCPFFRVHALWKHCRIYKTGKVHNVYQQIRTKNVSDVPQKNSRTNNHTRSLATNHRATVIFFDLQVSLCLRVRPVLTVPLHKKSRNHVGRHVLLLLRPTSHVSLICCRSWHGFRRPKWTTNWSLPPTDLAYPHSPATPTFSGPDMVRPTFQNICRRCSRPALARTVSNSCSSSWCKRWTYTPVVTSSAPCGSLHIISAGSLSYLPNIIRQDVEPVVWWTLDWYAKSTRSRWASQSSGWLMDTFASMSISVRFILSTRPADCGCYGPSLSAAFLVLRNGRKCRSLGLWPP</sequence>
<reference evidence="1 2" key="1">
    <citation type="submission" date="2015-01" db="EMBL/GenBank/DDBJ databases">
        <title>Evolution of Trichinella species and genotypes.</title>
        <authorList>
            <person name="Korhonen P.K."/>
            <person name="Edoardo P."/>
            <person name="Giuseppe L.R."/>
            <person name="Gasser R.B."/>
        </authorList>
    </citation>
    <scope>NUCLEOTIDE SEQUENCE [LARGE SCALE GENOMIC DNA]</scope>
    <source>
        <strain evidence="1">ISS417</strain>
    </source>
</reference>
<proteinExistence type="predicted"/>
<dbReference type="AlphaFoldDB" id="A0A0V0TE66"/>
<evidence type="ECO:0000313" key="2">
    <source>
        <dbReference type="Proteomes" id="UP000055048"/>
    </source>
</evidence>
<dbReference type="EMBL" id="JYDJ01000316">
    <property type="protein sequence ID" value="KRX37284.1"/>
    <property type="molecule type" value="Genomic_DNA"/>
</dbReference>
<dbReference type="Proteomes" id="UP000055048">
    <property type="component" value="Unassembled WGS sequence"/>
</dbReference>
<keyword evidence="2" id="KW-1185">Reference proteome</keyword>
<gene>
    <name evidence="1" type="ORF">T05_2270</name>
</gene>
<accession>A0A0V0TE66</accession>
<evidence type="ECO:0000313" key="1">
    <source>
        <dbReference type="EMBL" id="KRX37284.1"/>
    </source>
</evidence>